<dbReference type="AlphaFoldDB" id="A0A0L0SCZ0"/>
<dbReference type="OrthoDB" id="10444106at2759"/>
<name>A0A0L0SCZ0_ALLM3</name>
<accession>A0A0L0SCZ0</accession>
<reference evidence="2" key="2">
    <citation type="submission" date="2009-11" db="EMBL/GenBank/DDBJ databases">
        <title>The Genome Sequence of Allomyces macrogynus strain ATCC 38327.</title>
        <authorList>
            <consortium name="The Broad Institute Genome Sequencing Platform"/>
            <person name="Russ C."/>
            <person name="Cuomo C."/>
            <person name="Shea T."/>
            <person name="Young S.K."/>
            <person name="Zeng Q."/>
            <person name="Koehrsen M."/>
            <person name="Haas B."/>
            <person name="Borodovsky M."/>
            <person name="Guigo R."/>
            <person name="Alvarado L."/>
            <person name="Berlin A."/>
            <person name="Borenstein D."/>
            <person name="Chen Z."/>
            <person name="Engels R."/>
            <person name="Freedman E."/>
            <person name="Gellesch M."/>
            <person name="Goldberg J."/>
            <person name="Griggs A."/>
            <person name="Gujja S."/>
            <person name="Heiman D."/>
            <person name="Hepburn T."/>
            <person name="Howarth C."/>
            <person name="Jen D."/>
            <person name="Larson L."/>
            <person name="Lewis B."/>
            <person name="Mehta T."/>
            <person name="Park D."/>
            <person name="Pearson M."/>
            <person name="Roberts A."/>
            <person name="Saif S."/>
            <person name="Shenoy N."/>
            <person name="Sisk P."/>
            <person name="Stolte C."/>
            <person name="Sykes S."/>
            <person name="Walk T."/>
            <person name="White J."/>
            <person name="Yandava C."/>
            <person name="Burger G."/>
            <person name="Gray M.W."/>
            <person name="Holland P.W.H."/>
            <person name="King N."/>
            <person name="Lang F.B.F."/>
            <person name="Roger A.J."/>
            <person name="Ruiz-Trillo I."/>
            <person name="Lander E."/>
            <person name="Nusbaum C."/>
        </authorList>
    </citation>
    <scope>NUCLEOTIDE SEQUENCE [LARGE SCALE GENOMIC DNA]</scope>
    <source>
        <strain evidence="2">ATCC 38327</strain>
    </source>
</reference>
<evidence type="ECO:0000313" key="2">
    <source>
        <dbReference type="Proteomes" id="UP000054350"/>
    </source>
</evidence>
<dbReference type="EMBL" id="GG745336">
    <property type="protein sequence ID" value="KNE60346.1"/>
    <property type="molecule type" value="Genomic_DNA"/>
</dbReference>
<sequence length="221" mass="24616">MLDTLPLELMLIVCKHLLNCAHSLPQQWPSREASASLAQLARVAPSCYVPAMTTAVRYANLFCLVKPNPDLPGAWIVINERLLCTHDLAVCIDLDLLAPRATDKHGVARPPMYLVVGGSFKDGIPARMAIPVPAMTIRYMKVVFSTWLFDYVVPPHLTALTLEGCRLEMFHVKLLATHLPPTLRRLWLDAIQINSRDLGTLLRQIPAGVRDLAIVDMHLDD</sequence>
<reference evidence="1 2" key="1">
    <citation type="submission" date="2009-11" db="EMBL/GenBank/DDBJ databases">
        <title>Annotation of Allomyces macrogynus ATCC 38327.</title>
        <authorList>
            <consortium name="The Broad Institute Genome Sequencing Platform"/>
            <person name="Russ C."/>
            <person name="Cuomo C."/>
            <person name="Burger G."/>
            <person name="Gray M.W."/>
            <person name="Holland P.W.H."/>
            <person name="King N."/>
            <person name="Lang F.B.F."/>
            <person name="Roger A.J."/>
            <person name="Ruiz-Trillo I."/>
            <person name="Young S.K."/>
            <person name="Zeng Q."/>
            <person name="Gargeya S."/>
            <person name="Fitzgerald M."/>
            <person name="Haas B."/>
            <person name="Abouelleil A."/>
            <person name="Alvarado L."/>
            <person name="Arachchi H.M."/>
            <person name="Berlin A."/>
            <person name="Chapman S.B."/>
            <person name="Gearin G."/>
            <person name="Goldberg J."/>
            <person name="Griggs A."/>
            <person name="Gujja S."/>
            <person name="Hansen M."/>
            <person name="Heiman D."/>
            <person name="Howarth C."/>
            <person name="Larimer J."/>
            <person name="Lui A."/>
            <person name="MacDonald P.J.P."/>
            <person name="McCowen C."/>
            <person name="Montmayeur A."/>
            <person name="Murphy C."/>
            <person name="Neiman D."/>
            <person name="Pearson M."/>
            <person name="Priest M."/>
            <person name="Roberts A."/>
            <person name="Saif S."/>
            <person name="Shea T."/>
            <person name="Sisk P."/>
            <person name="Stolte C."/>
            <person name="Sykes S."/>
            <person name="Wortman J."/>
            <person name="Nusbaum C."/>
            <person name="Birren B."/>
        </authorList>
    </citation>
    <scope>NUCLEOTIDE SEQUENCE [LARGE SCALE GENOMIC DNA]</scope>
    <source>
        <strain evidence="1 2">ATCC 38327</strain>
    </source>
</reference>
<dbReference type="Proteomes" id="UP000054350">
    <property type="component" value="Unassembled WGS sequence"/>
</dbReference>
<evidence type="ECO:0000313" key="1">
    <source>
        <dbReference type="EMBL" id="KNE60346.1"/>
    </source>
</evidence>
<protein>
    <submittedName>
        <fullName evidence="1">Uncharacterized protein</fullName>
    </submittedName>
</protein>
<organism evidence="1 2">
    <name type="scientific">Allomyces macrogynus (strain ATCC 38327)</name>
    <name type="common">Allomyces javanicus var. macrogynus</name>
    <dbReference type="NCBI Taxonomy" id="578462"/>
    <lineage>
        <taxon>Eukaryota</taxon>
        <taxon>Fungi</taxon>
        <taxon>Fungi incertae sedis</taxon>
        <taxon>Blastocladiomycota</taxon>
        <taxon>Blastocladiomycetes</taxon>
        <taxon>Blastocladiales</taxon>
        <taxon>Blastocladiaceae</taxon>
        <taxon>Allomyces</taxon>
    </lineage>
</organism>
<keyword evidence="2" id="KW-1185">Reference proteome</keyword>
<dbReference type="VEuPathDB" id="FungiDB:AMAG_05743"/>
<proteinExistence type="predicted"/>
<gene>
    <name evidence="1" type="ORF">AMAG_05743</name>
</gene>